<dbReference type="PANTHER" id="PTHR37482">
    <property type="entry name" value="OUTER MEMBRANE PROTEIN ASSEMBLY FACTOR BAME"/>
    <property type="match status" value="1"/>
</dbReference>
<dbReference type="GO" id="GO:0030674">
    <property type="term" value="F:protein-macromolecule adaptor activity"/>
    <property type="evidence" value="ECO:0007669"/>
    <property type="project" value="TreeGrafter"/>
</dbReference>
<dbReference type="InterPro" id="IPR007450">
    <property type="entry name" value="BamE_dom"/>
</dbReference>
<keyword evidence="2" id="KW-0472">Membrane</keyword>
<dbReference type="GO" id="GO:0051205">
    <property type="term" value="P:protein insertion into membrane"/>
    <property type="evidence" value="ECO:0007669"/>
    <property type="project" value="TreeGrafter"/>
</dbReference>
<evidence type="ECO:0000256" key="2">
    <source>
        <dbReference type="ARBA" id="ARBA00023136"/>
    </source>
</evidence>
<sequence>MSNSTGKRFASRSSVAAAILLAGVASLPLAACGSRETISRGYVVNEDALARIKPGTGVEEVLSILGTPSTVSTVGNKTFYYISQKLQRNVQFIEPRIVDQQVIAIYFNQAFKVERVAHYGLKDGVVFDFISRTTPTSGAEQSFLNQLFRGGGASFNPLGA</sequence>
<evidence type="ECO:0000313" key="6">
    <source>
        <dbReference type="EMBL" id="MBB3809975.1"/>
    </source>
</evidence>
<dbReference type="GO" id="GO:1990063">
    <property type="term" value="C:Bam protein complex"/>
    <property type="evidence" value="ECO:0007669"/>
    <property type="project" value="TreeGrafter"/>
</dbReference>
<feature type="chain" id="PRO_5031164291" evidence="4">
    <location>
        <begin position="31"/>
        <end position="160"/>
    </location>
</feature>
<keyword evidence="1 4" id="KW-0732">Signal</keyword>
<evidence type="ECO:0000313" key="7">
    <source>
        <dbReference type="Proteomes" id="UP000537592"/>
    </source>
</evidence>
<feature type="domain" description="Outer membrane protein assembly factor BamE" evidence="5">
    <location>
        <begin position="41"/>
        <end position="114"/>
    </location>
</feature>
<gene>
    <name evidence="6" type="ORF">FHS81_002063</name>
</gene>
<evidence type="ECO:0000256" key="1">
    <source>
        <dbReference type="ARBA" id="ARBA00022729"/>
    </source>
</evidence>
<dbReference type="RefSeq" id="WP_428982448.1">
    <property type="nucleotide sequence ID" value="NZ_JACICC010000004.1"/>
</dbReference>
<dbReference type="EMBL" id="JACICC010000004">
    <property type="protein sequence ID" value="MBB3809975.1"/>
    <property type="molecule type" value="Genomic_DNA"/>
</dbReference>
<dbReference type="Proteomes" id="UP000537592">
    <property type="component" value="Unassembled WGS sequence"/>
</dbReference>
<name>A0A7W6EHA1_9HYPH</name>
<comment type="caution">
    <text evidence="6">The sequence shown here is derived from an EMBL/GenBank/DDBJ whole genome shotgun (WGS) entry which is preliminary data.</text>
</comment>
<dbReference type="InterPro" id="IPR037873">
    <property type="entry name" value="BamE-like"/>
</dbReference>
<dbReference type="GO" id="GO:0043165">
    <property type="term" value="P:Gram-negative-bacterium-type cell outer membrane assembly"/>
    <property type="evidence" value="ECO:0007669"/>
    <property type="project" value="TreeGrafter"/>
</dbReference>
<dbReference type="Pfam" id="PF04355">
    <property type="entry name" value="BamE"/>
    <property type="match status" value="1"/>
</dbReference>
<evidence type="ECO:0000256" key="3">
    <source>
        <dbReference type="ARBA" id="ARBA00023237"/>
    </source>
</evidence>
<reference evidence="6 7" key="1">
    <citation type="submission" date="2020-08" db="EMBL/GenBank/DDBJ databases">
        <title>Genomic Encyclopedia of Type Strains, Phase IV (KMG-IV): sequencing the most valuable type-strain genomes for metagenomic binning, comparative biology and taxonomic classification.</title>
        <authorList>
            <person name="Goeker M."/>
        </authorList>
    </citation>
    <scope>NUCLEOTIDE SEQUENCE [LARGE SCALE GENOMIC DNA]</scope>
    <source>
        <strain evidence="6 7">DSM 28760</strain>
    </source>
</reference>
<keyword evidence="6" id="KW-0449">Lipoprotein</keyword>
<keyword evidence="3" id="KW-0998">Cell outer membrane</keyword>
<protein>
    <submittedName>
        <fullName evidence="6">Outer membrane protein assembly factor BamE (Lipoprotein component of BamABCDE complex)</fullName>
    </submittedName>
</protein>
<organism evidence="6 7">
    <name type="scientific">Pseudochelatococcus contaminans</name>
    <dbReference type="NCBI Taxonomy" id="1538103"/>
    <lineage>
        <taxon>Bacteria</taxon>
        <taxon>Pseudomonadati</taxon>
        <taxon>Pseudomonadota</taxon>
        <taxon>Alphaproteobacteria</taxon>
        <taxon>Hyphomicrobiales</taxon>
        <taxon>Chelatococcaceae</taxon>
        <taxon>Pseudochelatococcus</taxon>
    </lineage>
</organism>
<proteinExistence type="predicted"/>
<dbReference type="Gene3D" id="3.30.1450.10">
    <property type="match status" value="1"/>
</dbReference>
<evidence type="ECO:0000259" key="5">
    <source>
        <dbReference type="Pfam" id="PF04355"/>
    </source>
</evidence>
<evidence type="ECO:0000256" key="4">
    <source>
        <dbReference type="SAM" id="SignalP"/>
    </source>
</evidence>
<dbReference type="InterPro" id="IPR026592">
    <property type="entry name" value="BamE"/>
</dbReference>
<accession>A0A7W6EHA1</accession>
<dbReference type="AlphaFoldDB" id="A0A7W6EHA1"/>
<dbReference type="PANTHER" id="PTHR37482:SF1">
    <property type="entry name" value="OUTER MEMBRANE PROTEIN ASSEMBLY FACTOR BAME"/>
    <property type="match status" value="1"/>
</dbReference>
<keyword evidence="7" id="KW-1185">Reference proteome</keyword>
<feature type="signal peptide" evidence="4">
    <location>
        <begin position="1"/>
        <end position="30"/>
    </location>
</feature>